<dbReference type="Gene3D" id="3.40.50.1820">
    <property type="entry name" value="alpha/beta hydrolase"/>
    <property type="match status" value="1"/>
</dbReference>
<dbReference type="EMBL" id="CP020931">
    <property type="protein sequence ID" value="ARM84120.1"/>
    <property type="molecule type" value="Genomic_DNA"/>
</dbReference>
<dbReference type="Proteomes" id="UP000199211">
    <property type="component" value="Unassembled WGS sequence"/>
</dbReference>
<dbReference type="RefSeq" id="WP_075195244.1">
    <property type="nucleotide sequence ID" value="NZ_CP020931.1"/>
</dbReference>
<keyword evidence="5" id="KW-1185">Reference proteome</keyword>
<dbReference type="InterPro" id="IPR000073">
    <property type="entry name" value="AB_hydrolase_1"/>
</dbReference>
<dbReference type="InterPro" id="IPR020802">
    <property type="entry name" value="TesA-like"/>
</dbReference>
<dbReference type="GO" id="GO:0016020">
    <property type="term" value="C:membrane"/>
    <property type="evidence" value="ECO:0007669"/>
    <property type="project" value="TreeGrafter"/>
</dbReference>
<feature type="domain" description="Thioesterase TesA-like" evidence="1">
    <location>
        <begin position="53"/>
        <end position="301"/>
    </location>
</feature>
<dbReference type="AlphaFoldDB" id="A0A1W6K9N9"/>
<dbReference type="EC" id="3.5.1.29" evidence="2"/>
<accession>A0A1W6K9N9</accession>
<dbReference type="EMBL" id="FOTV01000018">
    <property type="protein sequence ID" value="SFL96916.1"/>
    <property type="molecule type" value="Genomic_DNA"/>
</dbReference>
<accession>A0A1I4M1I6</accession>
<dbReference type="PANTHER" id="PTHR43798:SF33">
    <property type="entry name" value="HYDROLASE, PUTATIVE (AFU_ORTHOLOGUE AFUA_2G14860)-RELATED"/>
    <property type="match status" value="1"/>
</dbReference>
<reference evidence="3 5" key="1">
    <citation type="submission" date="2016-10" db="EMBL/GenBank/DDBJ databases">
        <authorList>
            <person name="Varghese N."/>
            <person name="Submissions S."/>
        </authorList>
    </citation>
    <scope>NUCLEOTIDE SEQUENCE [LARGE SCALE GENOMIC DNA]</scope>
    <source>
        <strain evidence="3 5">DSM 26291</strain>
    </source>
</reference>
<gene>
    <name evidence="2" type="ORF">MARSALSMR5_02045</name>
    <name evidence="3" type="ORF">SAMN04487868_11823</name>
</gene>
<dbReference type="Proteomes" id="UP000193100">
    <property type="component" value="Chromosome"/>
</dbReference>
<dbReference type="SUPFAM" id="SSF53474">
    <property type="entry name" value="alpha/beta-Hydrolases"/>
    <property type="match status" value="1"/>
</dbReference>
<keyword evidence="2" id="KW-0378">Hydrolase</keyword>
<evidence type="ECO:0000313" key="5">
    <source>
        <dbReference type="Proteomes" id="UP000199211"/>
    </source>
</evidence>
<dbReference type="GeneID" id="77255994"/>
<dbReference type="PRINTS" id="PR00111">
    <property type="entry name" value="ABHYDROLASE"/>
</dbReference>
<dbReference type="InterPro" id="IPR029058">
    <property type="entry name" value="AB_hydrolase_fold"/>
</dbReference>
<protein>
    <submittedName>
        <fullName evidence="2">2-(Acetamidomethylene)succinate hydrolase</fullName>
        <ecNumber evidence="2">3.5.1.29</ecNumber>
    </submittedName>
    <submittedName>
        <fullName evidence="3">Alpha/beta hydrolase fold</fullName>
    </submittedName>
</protein>
<proteinExistence type="predicted"/>
<sequence>MNDTILETPPDTTMTCREINWSLKHIDLAGLHWPAATASETWPVLMIHGWLDNALSFARLAPALAGNRDVYSLDMAGHGRSGHRPEGQGYQLMDYVADLAELVETHFKDSPKGQIDLVGHSLGGIVSVLYAAAFPERVRRLVMIDSIGPISRKPDEVIDQMRKSIIKRMTGSGKAVVYPDIELAAKAREGGMIPLSPEAARMLVTRSMKSSGDGFVWQTDPRLRHPSMIMMDEAQVTACLKKVVTPTRFLRATQGLLASRPELDSRLDAIANLDVVAVPGGHHCHLDGNVEPVIDAVRGFLDDAE</sequence>
<dbReference type="PANTHER" id="PTHR43798">
    <property type="entry name" value="MONOACYLGLYCEROL LIPASE"/>
    <property type="match status" value="1"/>
</dbReference>
<reference evidence="2 4" key="2">
    <citation type="submission" date="2017-04" db="EMBL/GenBank/DDBJ databases">
        <title>Genome Sequence of Marinobacter salarius strain SMR5 Isolated from a culture of the Diatom Skeletonema marinoi.</title>
        <authorList>
            <person name="Topel M."/>
            <person name="Pinder M.I.M."/>
            <person name="Johansson O.N."/>
            <person name="Kourtchenko O."/>
            <person name="Godhe A."/>
            <person name="Clarke A.K."/>
        </authorList>
    </citation>
    <scope>NUCLEOTIDE SEQUENCE [LARGE SCALE GENOMIC DNA]</scope>
    <source>
        <strain evidence="2 4">SMR5</strain>
    </source>
</reference>
<dbReference type="SMART" id="SM00824">
    <property type="entry name" value="PKS_TE"/>
    <property type="match status" value="1"/>
</dbReference>
<organism evidence="2 4">
    <name type="scientific">Marinobacter salarius</name>
    <dbReference type="NCBI Taxonomy" id="1420917"/>
    <lineage>
        <taxon>Bacteria</taxon>
        <taxon>Pseudomonadati</taxon>
        <taxon>Pseudomonadota</taxon>
        <taxon>Gammaproteobacteria</taxon>
        <taxon>Pseudomonadales</taxon>
        <taxon>Marinobacteraceae</taxon>
        <taxon>Marinobacter</taxon>
    </lineage>
</organism>
<evidence type="ECO:0000313" key="4">
    <source>
        <dbReference type="Proteomes" id="UP000193100"/>
    </source>
</evidence>
<evidence type="ECO:0000313" key="2">
    <source>
        <dbReference type="EMBL" id="ARM84120.1"/>
    </source>
</evidence>
<name>A0A1W6K9N9_9GAMM</name>
<dbReference type="InterPro" id="IPR050266">
    <property type="entry name" value="AB_hydrolase_sf"/>
</dbReference>
<evidence type="ECO:0000259" key="1">
    <source>
        <dbReference type="SMART" id="SM00824"/>
    </source>
</evidence>
<dbReference type="GO" id="GO:0047411">
    <property type="term" value="F:2-(acetamidomethylene)succinate hydrolase activity"/>
    <property type="evidence" value="ECO:0007669"/>
    <property type="project" value="UniProtKB-EC"/>
</dbReference>
<evidence type="ECO:0000313" key="3">
    <source>
        <dbReference type="EMBL" id="SFL96916.1"/>
    </source>
</evidence>
<dbReference type="Pfam" id="PF00561">
    <property type="entry name" value="Abhydrolase_1"/>
    <property type="match status" value="1"/>
</dbReference>